<evidence type="ECO:0000313" key="2">
    <source>
        <dbReference type="EMBL" id="KAJ7715979.1"/>
    </source>
</evidence>
<sequence length="202" mass="20752">MTDSHNLPRASDPPPPATPVPSHPNDPAEATLSPRAQVNEAILAFGSALGVANALAFSLDTVPVSVLTLTISQLCAALEDVTVAAVQVSTAISVALAPTEADTDTDTAATATNNFLCFTAPWIAGNLYGVVPLAPWTAIPDRNERWFAITRGRYVGLTTNSAISVNAVTGVPSGLSTSCASQAEALNHFNVALAADAIAIFE</sequence>
<evidence type="ECO:0000256" key="1">
    <source>
        <dbReference type="SAM" id="MobiDB-lite"/>
    </source>
</evidence>
<dbReference type="AlphaFoldDB" id="A0AAD7HAP2"/>
<dbReference type="EMBL" id="JARKIB010000299">
    <property type="protein sequence ID" value="KAJ7715979.1"/>
    <property type="molecule type" value="Genomic_DNA"/>
</dbReference>
<gene>
    <name evidence="2" type="ORF">B0H16DRAFT_1741601</name>
</gene>
<comment type="caution">
    <text evidence="2">The sequence shown here is derived from an EMBL/GenBank/DDBJ whole genome shotgun (WGS) entry which is preliminary data.</text>
</comment>
<dbReference type="Proteomes" id="UP001215598">
    <property type="component" value="Unassembled WGS sequence"/>
</dbReference>
<organism evidence="2 3">
    <name type="scientific">Mycena metata</name>
    <dbReference type="NCBI Taxonomy" id="1033252"/>
    <lineage>
        <taxon>Eukaryota</taxon>
        <taxon>Fungi</taxon>
        <taxon>Dikarya</taxon>
        <taxon>Basidiomycota</taxon>
        <taxon>Agaricomycotina</taxon>
        <taxon>Agaricomycetes</taxon>
        <taxon>Agaricomycetidae</taxon>
        <taxon>Agaricales</taxon>
        <taxon>Marasmiineae</taxon>
        <taxon>Mycenaceae</taxon>
        <taxon>Mycena</taxon>
    </lineage>
</organism>
<feature type="region of interest" description="Disordered" evidence="1">
    <location>
        <begin position="1"/>
        <end position="30"/>
    </location>
</feature>
<reference evidence="2" key="1">
    <citation type="submission" date="2023-03" db="EMBL/GenBank/DDBJ databases">
        <title>Massive genome expansion in bonnet fungi (Mycena s.s.) driven by repeated elements and novel gene families across ecological guilds.</title>
        <authorList>
            <consortium name="Lawrence Berkeley National Laboratory"/>
            <person name="Harder C.B."/>
            <person name="Miyauchi S."/>
            <person name="Viragh M."/>
            <person name="Kuo A."/>
            <person name="Thoen E."/>
            <person name="Andreopoulos B."/>
            <person name="Lu D."/>
            <person name="Skrede I."/>
            <person name="Drula E."/>
            <person name="Henrissat B."/>
            <person name="Morin E."/>
            <person name="Kohler A."/>
            <person name="Barry K."/>
            <person name="LaButti K."/>
            <person name="Morin E."/>
            <person name="Salamov A."/>
            <person name="Lipzen A."/>
            <person name="Mereny Z."/>
            <person name="Hegedus B."/>
            <person name="Baldrian P."/>
            <person name="Stursova M."/>
            <person name="Weitz H."/>
            <person name="Taylor A."/>
            <person name="Grigoriev I.V."/>
            <person name="Nagy L.G."/>
            <person name="Martin F."/>
            <person name="Kauserud H."/>
        </authorList>
    </citation>
    <scope>NUCLEOTIDE SEQUENCE</scope>
    <source>
        <strain evidence="2">CBHHK182m</strain>
    </source>
</reference>
<proteinExistence type="predicted"/>
<accession>A0AAD7HAP2</accession>
<evidence type="ECO:0000313" key="3">
    <source>
        <dbReference type="Proteomes" id="UP001215598"/>
    </source>
</evidence>
<protein>
    <submittedName>
        <fullName evidence="2">Uncharacterized protein</fullName>
    </submittedName>
</protein>
<feature type="compositionally biased region" description="Pro residues" evidence="1">
    <location>
        <begin position="11"/>
        <end position="24"/>
    </location>
</feature>
<name>A0AAD7HAP2_9AGAR</name>
<keyword evidence="3" id="KW-1185">Reference proteome</keyword>